<dbReference type="Gene3D" id="1.20.5.3310">
    <property type="match status" value="1"/>
</dbReference>
<keyword evidence="5 9" id="KW-0653">Protein transport</keyword>
<dbReference type="InterPro" id="IPR006312">
    <property type="entry name" value="TatA/E"/>
</dbReference>
<keyword evidence="8 9" id="KW-0472">Membrane</keyword>
<protein>
    <recommendedName>
        <fullName evidence="9">Sec-independent protein translocase protein TatA</fullName>
    </recommendedName>
</protein>
<dbReference type="InterPro" id="IPR003369">
    <property type="entry name" value="TatA/B/E"/>
</dbReference>
<dbReference type="Proteomes" id="UP000028875">
    <property type="component" value="Unassembled WGS sequence"/>
</dbReference>
<keyword evidence="4 9" id="KW-0812">Transmembrane</keyword>
<comment type="subunit">
    <text evidence="9">Forms a complex with TatC.</text>
</comment>
<comment type="subcellular location">
    <subcellularLocation>
        <location evidence="1 9">Cell membrane</location>
        <topology evidence="1 9">Single-pass membrane protein</topology>
    </subcellularLocation>
</comment>
<dbReference type="GO" id="GO:0033281">
    <property type="term" value="C:TAT protein transport complex"/>
    <property type="evidence" value="ECO:0007669"/>
    <property type="project" value="UniProtKB-UniRule"/>
</dbReference>
<comment type="similarity">
    <text evidence="9">Belongs to the TatA/E family.</text>
</comment>
<dbReference type="GO" id="GO:0008320">
    <property type="term" value="F:protein transmembrane transporter activity"/>
    <property type="evidence" value="ECO:0007669"/>
    <property type="project" value="UniProtKB-UniRule"/>
</dbReference>
<feature type="transmembrane region" description="Helical" evidence="9">
    <location>
        <begin position="6"/>
        <end position="23"/>
    </location>
</feature>
<comment type="caution">
    <text evidence="10">The sequence shown here is derived from an EMBL/GenBank/DDBJ whole genome shotgun (WGS) entry which is preliminary data.</text>
</comment>
<evidence type="ECO:0000256" key="5">
    <source>
        <dbReference type="ARBA" id="ARBA00022927"/>
    </source>
</evidence>
<sequence>MLSNIGIPGLIIILIITLIIFGPKKLPEIGSAIGKTLAEFKKSTKEIMSDEESTESKNS</sequence>
<dbReference type="OrthoDB" id="9800908at2"/>
<dbReference type="NCBIfam" id="TIGR01411">
    <property type="entry name" value="tatAE"/>
    <property type="match status" value="1"/>
</dbReference>
<evidence type="ECO:0000256" key="9">
    <source>
        <dbReference type="HAMAP-Rule" id="MF_00236"/>
    </source>
</evidence>
<dbReference type="EMBL" id="CCDP010000001">
    <property type="protein sequence ID" value="CDQ39653.1"/>
    <property type="molecule type" value="Genomic_DNA"/>
</dbReference>
<keyword evidence="7 9" id="KW-0811">Translocation</keyword>
<evidence type="ECO:0000256" key="8">
    <source>
        <dbReference type="ARBA" id="ARBA00023136"/>
    </source>
</evidence>
<evidence type="ECO:0000256" key="6">
    <source>
        <dbReference type="ARBA" id="ARBA00022989"/>
    </source>
</evidence>
<dbReference type="eggNOG" id="COG1826">
    <property type="taxonomic scope" value="Bacteria"/>
</dbReference>
<keyword evidence="3 9" id="KW-1003">Cell membrane</keyword>
<evidence type="ECO:0000256" key="4">
    <source>
        <dbReference type="ARBA" id="ARBA00022692"/>
    </source>
</evidence>
<keyword evidence="6 9" id="KW-1133">Transmembrane helix</keyword>
<gene>
    <name evidence="10" type="primary">tatAd_1</name>
    <name evidence="9" type="synonym">tatA</name>
    <name evidence="10" type="ORF">BN990_01965</name>
</gene>
<evidence type="ECO:0000313" key="11">
    <source>
        <dbReference type="Proteomes" id="UP000028875"/>
    </source>
</evidence>
<organism evidence="10 11">
    <name type="scientific">Virgibacillus massiliensis</name>
    <dbReference type="NCBI Taxonomy" id="1462526"/>
    <lineage>
        <taxon>Bacteria</taxon>
        <taxon>Bacillati</taxon>
        <taxon>Bacillota</taxon>
        <taxon>Bacilli</taxon>
        <taxon>Bacillales</taxon>
        <taxon>Bacillaceae</taxon>
        <taxon>Virgibacillus</taxon>
    </lineage>
</organism>
<evidence type="ECO:0000313" key="10">
    <source>
        <dbReference type="EMBL" id="CDQ39653.1"/>
    </source>
</evidence>
<dbReference type="GO" id="GO:0043953">
    <property type="term" value="P:protein transport by the Tat complex"/>
    <property type="evidence" value="ECO:0007669"/>
    <property type="project" value="UniProtKB-UniRule"/>
</dbReference>
<name>A0A024QAU1_9BACI</name>
<evidence type="ECO:0000256" key="7">
    <source>
        <dbReference type="ARBA" id="ARBA00023010"/>
    </source>
</evidence>
<dbReference type="PANTHER" id="PTHR42982">
    <property type="entry name" value="SEC-INDEPENDENT PROTEIN TRANSLOCASE PROTEIN TATA"/>
    <property type="match status" value="1"/>
</dbReference>
<dbReference type="AlphaFoldDB" id="A0A024QAU1"/>
<evidence type="ECO:0000256" key="1">
    <source>
        <dbReference type="ARBA" id="ARBA00004162"/>
    </source>
</evidence>
<accession>A0A024QAU1</accession>
<dbReference type="Pfam" id="PF02416">
    <property type="entry name" value="TatA_B_E"/>
    <property type="match status" value="1"/>
</dbReference>
<dbReference type="RefSeq" id="WP_021291114.1">
    <property type="nucleotide sequence ID" value="NZ_BNER01000002.1"/>
</dbReference>
<dbReference type="STRING" id="1462526.BN990_01965"/>
<dbReference type="PANTHER" id="PTHR42982:SF1">
    <property type="entry name" value="SEC-INDEPENDENT PROTEIN TRANSLOCASE PROTEIN TATA"/>
    <property type="match status" value="1"/>
</dbReference>
<proteinExistence type="inferred from homology"/>
<dbReference type="HAMAP" id="MF_00236">
    <property type="entry name" value="TatA_E"/>
    <property type="match status" value="1"/>
</dbReference>
<evidence type="ECO:0000256" key="2">
    <source>
        <dbReference type="ARBA" id="ARBA00022448"/>
    </source>
</evidence>
<evidence type="ECO:0000256" key="3">
    <source>
        <dbReference type="ARBA" id="ARBA00022475"/>
    </source>
</evidence>
<comment type="function">
    <text evidence="9">Part of the twin-arginine translocation (Tat) system that transports large folded proteins containing a characteristic twin-arginine motif in their signal peptide across membranes. TatA could form the protein-conducting channel of the Tat system.</text>
</comment>
<keyword evidence="2 9" id="KW-0813">Transport</keyword>
<reference evidence="10 11" key="1">
    <citation type="submission" date="2014-03" db="EMBL/GenBank/DDBJ databases">
        <authorList>
            <person name="Urmite Genomes U."/>
        </authorList>
    </citation>
    <scope>NUCLEOTIDE SEQUENCE [LARGE SCALE GENOMIC DNA]</scope>
    <source>
        <strain evidence="10 11">Vm-5</strain>
    </source>
</reference>
<dbReference type="NCBIfam" id="NF011430">
    <property type="entry name" value="PRK14861.1"/>
    <property type="match status" value="1"/>
</dbReference>
<reference evidence="11" key="2">
    <citation type="submission" date="2014-05" db="EMBL/GenBank/DDBJ databases">
        <title>Draft genome sequence of Virgibacillus massiliensis Vm-5.</title>
        <authorList>
            <person name="Khelaifia S."/>
            <person name="Croce O."/>
            <person name="Lagier J.C."/>
            <person name="Raoult D."/>
        </authorList>
    </citation>
    <scope>NUCLEOTIDE SEQUENCE [LARGE SCALE GENOMIC DNA]</scope>
    <source>
        <strain evidence="11">Vm-5</strain>
    </source>
</reference>
<keyword evidence="11" id="KW-1185">Reference proteome</keyword>